<evidence type="ECO:0000313" key="2">
    <source>
        <dbReference type="EMBL" id="CAE8623700.1"/>
    </source>
</evidence>
<evidence type="ECO:0000256" key="1">
    <source>
        <dbReference type="SAM" id="MobiDB-lite"/>
    </source>
</evidence>
<accession>A0A813GFH3</accession>
<gene>
    <name evidence="2" type="ORF">PGLA1383_LOCUS40937</name>
</gene>
<dbReference type="Proteomes" id="UP000654075">
    <property type="component" value="Unassembled WGS sequence"/>
</dbReference>
<dbReference type="OrthoDB" id="411529at2759"/>
<reference evidence="2" key="1">
    <citation type="submission" date="2021-02" db="EMBL/GenBank/DDBJ databases">
        <authorList>
            <person name="Dougan E. K."/>
            <person name="Rhodes N."/>
            <person name="Thang M."/>
            <person name="Chan C."/>
        </authorList>
    </citation>
    <scope>NUCLEOTIDE SEQUENCE</scope>
</reference>
<feature type="non-terminal residue" evidence="2">
    <location>
        <position position="197"/>
    </location>
</feature>
<dbReference type="OMA" id="PPCEMEL"/>
<proteinExistence type="predicted"/>
<sequence length="197" mass="22194">SWCERELAKHVSCVKDFLRDARSHDQPYMPGSNTEHDRCTTTRQEYVDCVHGPRTQPEARYLPKPMASTQAMPLDHYKQQSVMGPVAQQPESGPGSKLPQQPSKPTDSKPPPPCEMELSIHGQCVEHAFRNAITKGQDYIFLSSNGQDRCFGSRTSFEKCLKTHKEMAAGTRAAIEADPWESPRLADHFSVLGRWLK</sequence>
<dbReference type="AlphaFoldDB" id="A0A813GFH3"/>
<evidence type="ECO:0000313" key="3">
    <source>
        <dbReference type="Proteomes" id="UP000654075"/>
    </source>
</evidence>
<feature type="region of interest" description="Disordered" evidence="1">
    <location>
        <begin position="84"/>
        <end position="114"/>
    </location>
</feature>
<organism evidence="2 3">
    <name type="scientific">Polarella glacialis</name>
    <name type="common">Dinoflagellate</name>
    <dbReference type="NCBI Taxonomy" id="89957"/>
    <lineage>
        <taxon>Eukaryota</taxon>
        <taxon>Sar</taxon>
        <taxon>Alveolata</taxon>
        <taxon>Dinophyceae</taxon>
        <taxon>Suessiales</taxon>
        <taxon>Suessiaceae</taxon>
        <taxon>Polarella</taxon>
    </lineage>
</organism>
<dbReference type="EMBL" id="CAJNNV010028220">
    <property type="protein sequence ID" value="CAE8623700.1"/>
    <property type="molecule type" value="Genomic_DNA"/>
</dbReference>
<comment type="caution">
    <text evidence="2">The sequence shown here is derived from an EMBL/GenBank/DDBJ whole genome shotgun (WGS) entry which is preliminary data.</text>
</comment>
<protein>
    <submittedName>
        <fullName evidence="2">Uncharacterized protein</fullName>
    </submittedName>
</protein>
<name>A0A813GFH3_POLGL</name>
<keyword evidence="3" id="KW-1185">Reference proteome</keyword>